<protein>
    <submittedName>
        <fullName evidence="2">Uncharacterized protein</fullName>
    </submittedName>
</protein>
<reference evidence="2 3" key="1">
    <citation type="submission" date="2021-02" db="EMBL/GenBank/DDBJ databases">
        <title>Genome assembly of Pseudopithomyces chartarum.</title>
        <authorList>
            <person name="Jauregui R."/>
            <person name="Singh J."/>
            <person name="Voisey C."/>
        </authorList>
    </citation>
    <scope>NUCLEOTIDE SEQUENCE [LARGE SCALE GENOMIC DNA]</scope>
    <source>
        <strain evidence="2 3">AGR01</strain>
    </source>
</reference>
<accession>A0AAN6LPU5</accession>
<dbReference type="EMBL" id="WVTA01000016">
    <property type="protein sequence ID" value="KAK3201614.1"/>
    <property type="molecule type" value="Genomic_DNA"/>
</dbReference>
<evidence type="ECO:0000313" key="2">
    <source>
        <dbReference type="EMBL" id="KAK3201614.1"/>
    </source>
</evidence>
<comment type="caution">
    <text evidence="2">The sequence shown here is derived from an EMBL/GenBank/DDBJ whole genome shotgun (WGS) entry which is preliminary data.</text>
</comment>
<feature type="region of interest" description="Disordered" evidence="1">
    <location>
        <begin position="141"/>
        <end position="245"/>
    </location>
</feature>
<sequence>MDSILPAPASSLACNPVPLGIADNYISPLIEYAVAATLPQLCDRPADASYKISERASTVTLSFDTDIVHLYVTLPSEDAAQGSALCRAAFERLVQECVWAKGVWGGEVESEGVTYGMEEAKNARDVVENLEWMVKGEEMDRGSGYPVQSGVASGYPAQPSASGSPVQYDGSEPSASGSPVQYDGSEPSASGYPVEYDGVDPAASGSPVQYDGSQPSTHPYPVQYDGLEPSASGSPVEYDGADPSASGYPVQYEAVSASPAVSGYPAHYPPLTPAMPTATFHAVPLPGFYQPSTFVTVSGAPAPTAPASGYPLPPVASGVGSDGPGYFFHRIDRLKGGEGMVEERRPREKWIQG</sequence>
<evidence type="ECO:0000256" key="1">
    <source>
        <dbReference type="SAM" id="MobiDB-lite"/>
    </source>
</evidence>
<organism evidence="2 3">
    <name type="scientific">Pseudopithomyces chartarum</name>
    <dbReference type="NCBI Taxonomy" id="1892770"/>
    <lineage>
        <taxon>Eukaryota</taxon>
        <taxon>Fungi</taxon>
        <taxon>Dikarya</taxon>
        <taxon>Ascomycota</taxon>
        <taxon>Pezizomycotina</taxon>
        <taxon>Dothideomycetes</taxon>
        <taxon>Pleosporomycetidae</taxon>
        <taxon>Pleosporales</taxon>
        <taxon>Massarineae</taxon>
        <taxon>Didymosphaeriaceae</taxon>
        <taxon>Pseudopithomyces</taxon>
    </lineage>
</organism>
<keyword evidence="3" id="KW-1185">Reference proteome</keyword>
<name>A0AAN6LPU5_9PLEO</name>
<dbReference type="AlphaFoldDB" id="A0AAN6LPU5"/>
<gene>
    <name evidence="2" type="ORF">GRF29_185g1483348</name>
</gene>
<dbReference type="Proteomes" id="UP001280581">
    <property type="component" value="Unassembled WGS sequence"/>
</dbReference>
<proteinExistence type="predicted"/>
<evidence type="ECO:0000313" key="3">
    <source>
        <dbReference type="Proteomes" id="UP001280581"/>
    </source>
</evidence>